<protein>
    <submittedName>
        <fullName evidence="1">Uncharacterized protein</fullName>
    </submittedName>
</protein>
<sequence>MSGASSIKNRTRFLYNLYLFGYVCMKSESENTTKKLIKHFF</sequence>
<dbReference type="AlphaFoldDB" id="A0A0F9W7N0"/>
<accession>A0A0F9W7N0</accession>
<dbReference type="GeneID" id="36319597"/>
<evidence type="ECO:0000313" key="1">
    <source>
        <dbReference type="EMBL" id="KKO73796.1"/>
    </source>
</evidence>
<comment type="caution">
    <text evidence="1">The sequence shown here is derived from an EMBL/GenBank/DDBJ whole genome shotgun (WGS) entry which is preliminary data.</text>
</comment>
<organism evidence="1 2">
    <name type="scientific">Vairimorpha ceranae</name>
    <dbReference type="NCBI Taxonomy" id="40302"/>
    <lineage>
        <taxon>Eukaryota</taxon>
        <taxon>Fungi</taxon>
        <taxon>Fungi incertae sedis</taxon>
        <taxon>Microsporidia</taxon>
        <taxon>Nosematidae</taxon>
        <taxon>Vairimorpha</taxon>
    </lineage>
</organism>
<keyword evidence="2" id="KW-1185">Reference proteome</keyword>
<proteinExistence type="predicted"/>
<gene>
    <name evidence="1" type="ORF">AAJ76_2280003253</name>
</gene>
<evidence type="ECO:0000313" key="2">
    <source>
        <dbReference type="Proteomes" id="UP000034350"/>
    </source>
</evidence>
<dbReference type="EMBL" id="JPQZ01000228">
    <property type="protein sequence ID" value="KKO73796.1"/>
    <property type="molecule type" value="Genomic_DNA"/>
</dbReference>
<reference evidence="1 2" key="1">
    <citation type="journal article" date="2015" name="Environ. Microbiol.">
        <title>Genome analyses suggest the presence of polyploidy and recent human-driven expansions in eight global populations of the honeybee pathogen Nosema ceranae.</title>
        <authorList>
            <person name="Pelin A."/>
            <person name="Selman M."/>
            <person name="Aris-Brosou S."/>
            <person name="Farinelli L."/>
            <person name="Corradi N."/>
        </authorList>
    </citation>
    <scope>NUCLEOTIDE SEQUENCE [LARGE SCALE GENOMIC DNA]</scope>
    <source>
        <strain evidence="1 2">PA08 1199</strain>
    </source>
</reference>
<name>A0A0F9W7N0_9MICR</name>
<dbReference type="Proteomes" id="UP000034350">
    <property type="component" value="Unassembled WGS sequence"/>
</dbReference>
<dbReference type="VEuPathDB" id="MicrosporidiaDB:AAJ76_2280003253"/>
<dbReference type="RefSeq" id="XP_024329538.1">
    <property type="nucleotide sequence ID" value="XM_024474671.1"/>
</dbReference>